<name>A0A0D0CQX4_9AGAM</name>
<dbReference type="HOGENOM" id="CLU_201513_0_0_1"/>
<reference evidence="2" key="2">
    <citation type="submission" date="2015-01" db="EMBL/GenBank/DDBJ databases">
        <title>Evolutionary Origins and Diversification of the Mycorrhizal Mutualists.</title>
        <authorList>
            <consortium name="DOE Joint Genome Institute"/>
            <consortium name="Mycorrhizal Genomics Consortium"/>
            <person name="Kohler A."/>
            <person name="Kuo A."/>
            <person name="Nagy L.G."/>
            <person name="Floudas D."/>
            <person name="Copeland A."/>
            <person name="Barry K.W."/>
            <person name="Cichocki N."/>
            <person name="Veneault-Fourrey C."/>
            <person name="LaButti K."/>
            <person name="Lindquist E.A."/>
            <person name="Lipzen A."/>
            <person name="Lundell T."/>
            <person name="Morin E."/>
            <person name="Murat C."/>
            <person name="Riley R."/>
            <person name="Ohm R."/>
            <person name="Sun H."/>
            <person name="Tunlid A."/>
            <person name="Henrissat B."/>
            <person name="Grigoriev I.V."/>
            <person name="Hibbett D.S."/>
            <person name="Martin F."/>
        </authorList>
    </citation>
    <scope>NUCLEOTIDE SEQUENCE [LARGE SCALE GENOMIC DNA]</scope>
    <source>
        <strain evidence="2">Ve08.2h10</strain>
    </source>
</reference>
<protein>
    <recommendedName>
        <fullName evidence="3">DDE Tnp4 domain-containing protein</fullName>
    </recommendedName>
</protein>
<sequence>EHAFGALKGRFQSLRELRHSIHSAKDVQYTVNWVICCLILHNMIIRFEERR</sequence>
<dbReference type="AlphaFoldDB" id="A0A0D0CQX4"/>
<evidence type="ECO:0008006" key="3">
    <source>
        <dbReference type="Google" id="ProtNLM"/>
    </source>
</evidence>
<dbReference type="InParanoid" id="A0A0D0CQX4"/>
<gene>
    <name evidence="1" type="ORF">PAXRUDRAFT_68297</name>
</gene>
<dbReference type="EMBL" id="KN829982">
    <property type="protein sequence ID" value="KIK73221.1"/>
    <property type="molecule type" value="Genomic_DNA"/>
</dbReference>
<dbReference type="Proteomes" id="UP000054538">
    <property type="component" value="Unassembled WGS sequence"/>
</dbReference>
<organism evidence="1 2">
    <name type="scientific">Paxillus rubicundulus Ve08.2h10</name>
    <dbReference type="NCBI Taxonomy" id="930991"/>
    <lineage>
        <taxon>Eukaryota</taxon>
        <taxon>Fungi</taxon>
        <taxon>Dikarya</taxon>
        <taxon>Basidiomycota</taxon>
        <taxon>Agaricomycotina</taxon>
        <taxon>Agaricomycetes</taxon>
        <taxon>Agaricomycetidae</taxon>
        <taxon>Boletales</taxon>
        <taxon>Paxilineae</taxon>
        <taxon>Paxillaceae</taxon>
        <taxon>Paxillus</taxon>
    </lineage>
</organism>
<proteinExistence type="predicted"/>
<accession>A0A0D0CQX4</accession>
<reference evidence="1 2" key="1">
    <citation type="submission" date="2014-04" db="EMBL/GenBank/DDBJ databases">
        <authorList>
            <consortium name="DOE Joint Genome Institute"/>
            <person name="Kuo A."/>
            <person name="Kohler A."/>
            <person name="Jargeat P."/>
            <person name="Nagy L.G."/>
            <person name="Floudas D."/>
            <person name="Copeland A."/>
            <person name="Barry K.W."/>
            <person name="Cichocki N."/>
            <person name="Veneault-Fourrey C."/>
            <person name="LaButti K."/>
            <person name="Lindquist E.A."/>
            <person name="Lipzen A."/>
            <person name="Lundell T."/>
            <person name="Morin E."/>
            <person name="Murat C."/>
            <person name="Sun H."/>
            <person name="Tunlid A."/>
            <person name="Henrissat B."/>
            <person name="Grigoriev I.V."/>
            <person name="Hibbett D.S."/>
            <person name="Martin F."/>
            <person name="Nordberg H.P."/>
            <person name="Cantor M.N."/>
            <person name="Hua S.X."/>
        </authorList>
    </citation>
    <scope>NUCLEOTIDE SEQUENCE [LARGE SCALE GENOMIC DNA]</scope>
    <source>
        <strain evidence="1 2">Ve08.2h10</strain>
    </source>
</reference>
<feature type="non-terminal residue" evidence="1">
    <location>
        <position position="51"/>
    </location>
</feature>
<feature type="non-terminal residue" evidence="1">
    <location>
        <position position="1"/>
    </location>
</feature>
<dbReference type="OrthoDB" id="2499472at2759"/>
<evidence type="ECO:0000313" key="2">
    <source>
        <dbReference type="Proteomes" id="UP000054538"/>
    </source>
</evidence>
<evidence type="ECO:0000313" key="1">
    <source>
        <dbReference type="EMBL" id="KIK73221.1"/>
    </source>
</evidence>
<keyword evidence="2" id="KW-1185">Reference proteome</keyword>